<dbReference type="EMBL" id="JACIFY010000011">
    <property type="protein sequence ID" value="MBB4236671.1"/>
    <property type="molecule type" value="Genomic_DNA"/>
</dbReference>
<dbReference type="RefSeq" id="WP_184471263.1">
    <property type="nucleotide sequence ID" value="NZ_JACIFY010000011.1"/>
</dbReference>
<dbReference type="Proteomes" id="UP000540909">
    <property type="component" value="Unassembled WGS sequence"/>
</dbReference>
<sequence>MTTKSVMSPMLWLLGISLTTLLPTIYFTTGHIQELLTYSVVVIIAAALVFFAYFAIKEPDRLQSEDYLIEQRRIALLGETGRPLTTIDLTADQTPNIFVEGDAAGADKNA</sequence>
<dbReference type="AlphaFoldDB" id="A0A7W6R4F2"/>
<keyword evidence="1" id="KW-0812">Transmembrane</keyword>
<keyword evidence="1" id="KW-0472">Membrane</keyword>
<evidence type="ECO:0000313" key="3">
    <source>
        <dbReference type="Proteomes" id="UP000540909"/>
    </source>
</evidence>
<accession>A0A7W6R4F2</accession>
<comment type="caution">
    <text evidence="2">The sequence shown here is derived from an EMBL/GenBank/DDBJ whole genome shotgun (WGS) entry which is preliminary data.</text>
</comment>
<evidence type="ECO:0000313" key="2">
    <source>
        <dbReference type="EMBL" id="MBB4236671.1"/>
    </source>
</evidence>
<organism evidence="2 3">
    <name type="scientific">Rhizobium esperanzae</name>
    <dbReference type="NCBI Taxonomy" id="1967781"/>
    <lineage>
        <taxon>Bacteria</taxon>
        <taxon>Pseudomonadati</taxon>
        <taxon>Pseudomonadota</taxon>
        <taxon>Alphaproteobacteria</taxon>
        <taxon>Hyphomicrobiales</taxon>
        <taxon>Rhizobiaceae</taxon>
        <taxon>Rhizobium/Agrobacterium group</taxon>
        <taxon>Rhizobium</taxon>
    </lineage>
</organism>
<keyword evidence="1" id="KW-1133">Transmembrane helix</keyword>
<feature type="transmembrane region" description="Helical" evidence="1">
    <location>
        <begin position="37"/>
        <end position="56"/>
    </location>
</feature>
<protein>
    <submittedName>
        <fullName evidence="2">Uncharacterized protein</fullName>
    </submittedName>
</protein>
<proteinExistence type="predicted"/>
<gene>
    <name evidence="2" type="ORF">GGD57_003261</name>
</gene>
<name>A0A7W6R4F2_9HYPH</name>
<reference evidence="2 3" key="1">
    <citation type="submission" date="2020-08" db="EMBL/GenBank/DDBJ databases">
        <title>Genomic Encyclopedia of Type Strains, Phase IV (KMG-V): Genome sequencing to study the core and pangenomes of soil and plant-associated prokaryotes.</title>
        <authorList>
            <person name="Whitman W."/>
        </authorList>
    </citation>
    <scope>NUCLEOTIDE SEQUENCE [LARGE SCALE GENOMIC DNA]</scope>
    <source>
        <strain evidence="2 3">SEMIA 4089</strain>
    </source>
</reference>
<evidence type="ECO:0000256" key="1">
    <source>
        <dbReference type="SAM" id="Phobius"/>
    </source>
</evidence>